<dbReference type="AlphaFoldDB" id="A0A1B6D6L3"/>
<organism evidence="3">
    <name type="scientific">Clastoptera arizonana</name>
    <name type="common">Arizona spittle bug</name>
    <dbReference type="NCBI Taxonomy" id="38151"/>
    <lineage>
        <taxon>Eukaryota</taxon>
        <taxon>Metazoa</taxon>
        <taxon>Ecdysozoa</taxon>
        <taxon>Arthropoda</taxon>
        <taxon>Hexapoda</taxon>
        <taxon>Insecta</taxon>
        <taxon>Pterygota</taxon>
        <taxon>Neoptera</taxon>
        <taxon>Paraneoptera</taxon>
        <taxon>Hemiptera</taxon>
        <taxon>Auchenorrhyncha</taxon>
        <taxon>Cercopoidea</taxon>
        <taxon>Clastopteridae</taxon>
        <taxon>Clastoptera</taxon>
    </lineage>
</organism>
<dbReference type="EMBL" id="GEDC01015976">
    <property type="protein sequence ID" value="JAS21322.1"/>
    <property type="molecule type" value="Transcribed_RNA"/>
</dbReference>
<keyword evidence="1" id="KW-0479">Metal-binding</keyword>
<feature type="domain" description="C2H2-type" evidence="2">
    <location>
        <begin position="78"/>
        <end position="104"/>
    </location>
</feature>
<dbReference type="PROSITE" id="PS00028">
    <property type="entry name" value="ZINC_FINGER_C2H2_1"/>
    <property type="match status" value="1"/>
</dbReference>
<dbReference type="Gene3D" id="3.30.160.60">
    <property type="entry name" value="Classic Zinc Finger"/>
    <property type="match status" value="1"/>
</dbReference>
<proteinExistence type="predicted"/>
<dbReference type="SUPFAM" id="SSF57667">
    <property type="entry name" value="beta-beta-alpha zinc fingers"/>
    <property type="match status" value="1"/>
</dbReference>
<evidence type="ECO:0000259" key="2">
    <source>
        <dbReference type="PROSITE" id="PS50157"/>
    </source>
</evidence>
<evidence type="ECO:0000256" key="1">
    <source>
        <dbReference type="PROSITE-ProRule" id="PRU00042"/>
    </source>
</evidence>
<keyword evidence="1" id="KW-0863">Zinc-finger</keyword>
<reference evidence="3" key="1">
    <citation type="submission" date="2015-12" db="EMBL/GenBank/DDBJ databases">
        <title>De novo transcriptome assembly of four potential Pierce s Disease insect vectors from Arizona vineyards.</title>
        <authorList>
            <person name="Tassone E.E."/>
        </authorList>
    </citation>
    <scope>NUCLEOTIDE SEQUENCE</scope>
</reference>
<dbReference type="GO" id="GO:0008270">
    <property type="term" value="F:zinc ion binding"/>
    <property type="evidence" value="ECO:0007669"/>
    <property type="project" value="UniProtKB-KW"/>
</dbReference>
<sequence length="104" mass="12580">AAQDAVGAHRDSQEFYGMNLQACLSSVCNDILPDLYSPWMSERKDNKQWKCNICYKTYKHRSTLYNHKRYECNRTRTLECKICRRKFYRKHHLNTHIKLVHSRK</sequence>
<feature type="domain" description="C2H2-type" evidence="2">
    <location>
        <begin position="49"/>
        <end position="76"/>
    </location>
</feature>
<evidence type="ECO:0000313" key="3">
    <source>
        <dbReference type="EMBL" id="JAS21322.1"/>
    </source>
</evidence>
<gene>
    <name evidence="3" type="ORF">g.1199</name>
</gene>
<protein>
    <recommendedName>
        <fullName evidence="2">C2H2-type domain-containing protein</fullName>
    </recommendedName>
</protein>
<name>A0A1B6D6L3_9HEMI</name>
<dbReference type="SMART" id="SM00355">
    <property type="entry name" value="ZnF_C2H2"/>
    <property type="match status" value="2"/>
</dbReference>
<dbReference type="PROSITE" id="PS50157">
    <property type="entry name" value="ZINC_FINGER_C2H2_2"/>
    <property type="match status" value="2"/>
</dbReference>
<dbReference type="InterPro" id="IPR013087">
    <property type="entry name" value="Znf_C2H2_type"/>
</dbReference>
<accession>A0A1B6D6L3</accession>
<dbReference type="Pfam" id="PF00096">
    <property type="entry name" value="zf-C2H2"/>
    <property type="match status" value="2"/>
</dbReference>
<dbReference type="InterPro" id="IPR036236">
    <property type="entry name" value="Znf_C2H2_sf"/>
</dbReference>
<feature type="non-terminal residue" evidence="3">
    <location>
        <position position="1"/>
    </location>
</feature>
<keyword evidence="1" id="KW-0862">Zinc</keyword>